<sequence length="196" mass="22364">MADNNTEKQRVQELTNKLEQGLQDLFNSDSYRNYLSTMSKFHNYSFNNTLLIAMQKPDATLVAGYKVWQKNFERHVNKGEKAIRILAPAPYKIKEERDKIDPVTQELLLDKDGNPQKEEVEITIPAFRAVSVFDLSQTDGKPIPELTAKELLSDVEGYQDMIRAVEAISPVPIELEEIAGDSKGYYDREAKRIAVQ</sequence>
<accession>A0A923RUA8</accession>
<dbReference type="AlphaFoldDB" id="A0A923RUA8"/>
<keyword evidence="3" id="KW-1185">Reference proteome</keyword>
<dbReference type="RefSeq" id="WP_243238106.1">
    <property type="nucleotide sequence ID" value="NZ_JACOPH010000026.1"/>
</dbReference>
<proteinExistence type="predicted"/>
<dbReference type="GO" id="GO:0003697">
    <property type="term" value="F:single-stranded DNA binding"/>
    <property type="evidence" value="ECO:0007669"/>
    <property type="project" value="InterPro"/>
</dbReference>
<organism evidence="2 3">
    <name type="scientific">Roseburia zhanii</name>
    <dbReference type="NCBI Taxonomy" id="2763064"/>
    <lineage>
        <taxon>Bacteria</taxon>
        <taxon>Bacillati</taxon>
        <taxon>Bacillota</taxon>
        <taxon>Clostridia</taxon>
        <taxon>Lachnospirales</taxon>
        <taxon>Lachnospiraceae</taxon>
        <taxon>Roseburia</taxon>
    </lineage>
</organism>
<feature type="domain" description="N-terminal" evidence="1">
    <location>
        <begin position="7"/>
        <end position="133"/>
    </location>
</feature>
<evidence type="ECO:0000313" key="3">
    <source>
        <dbReference type="Proteomes" id="UP000606720"/>
    </source>
</evidence>
<dbReference type="EMBL" id="JACOPH010000026">
    <property type="protein sequence ID" value="MBC5715552.1"/>
    <property type="molecule type" value="Genomic_DNA"/>
</dbReference>
<dbReference type="Pfam" id="PF08401">
    <property type="entry name" value="ArdcN"/>
    <property type="match status" value="1"/>
</dbReference>
<comment type="caution">
    <text evidence="2">The sequence shown here is derived from an EMBL/GenBank/DDBJ whole genome shotgun (WGS) entry which is preliminary data.</text>
</comment>
<dbReference type="Proteomes" id="UP000606720">
    <property type="component" value="Unassembled WGS sequence"/>
</dbReference>
<evidence type="ECO:0000313" key="2">
    <source>
        <dbReference type="EMBL" id="MBC5715552.1"/>
    </source>
</evidence>
<reference evidence="2" key="1">
    <citation type="submission" date="2020-08" db="EMBL/GenBank/DDBJ databases">
        <title>Genome public.</title>
        <authorList>
            <person name="Liu C."/>
            <person name="Sun Q."/>
        </authorList>
    </citation>
    <scope>NUCLEOTIDE SEQUENCE</scope>
    <source>
        <strain evidence="2">BX1005</strain>
    </source>
</reference>
<name>A0A923RUA8_9FIRM</name>
<dbReference type="InterPro" id="IPR013610">
    <property type="entry name" value="ArdC_N"/>
</dbReference>
<feature type="non-terminal residue" evidence="2">
    <location>
        <position position="196"/>
    </location>
</feature>
<gene>
    <name evidence="2" type="ORF">H8S17_15410</name>
</gene>
<evidence type="ECO:0000259" key="1">
    <source>
        <dbReference type="Pfam" id="PF08401"/>
    </source>
</evidence>
<protein>
    <submittedName>
        <fullName evidence="2">DNA repair protein</fullName>
    </submittedName>
</protein>